<comment type="caution">
    <text evidence="1">The sequence shown here is derived from an EMBL/GenBank/DDBJ whole genome shotgun (WGS) entry which is preliminary data.</text>
</comment>
<organism evidence="1 2">
    <name type="scientific">Halalkalibacter akibai (strain ATCC 43226 / DSM 21942 / CIP 109018 / JCM 9157 / 1139)</name>
    <name type="common">Bacillus akibai</name>
    <dbReference type="NCBI Taxonomy" id="1236973"/>
    <lineage>
        <taxon>Bacteria</taxon>
        <taxon>Bacillati</taxon>
        <taxon>Bacillota</taxon>
        <taxon>Bacilli</taxon>
        <taxon>Bacillales</taxon>
        <taxon>Bacillaceae</taxon>
        <taxon>Halalkalibacter</taxon>
    </lineage>
</organism>
<proteinExistence type="predicted"/>
<sequence>MGYYTTAFNKRNQEVAAIGHSVWNPNIRFLYSSLNLEYIQGWSGDGKDVTFSSGDIEKALLRIEKENFFSEVKYDELDPLVRTFTLLQQPKLEAQEEKARIERFLVSCLKVAKEEGKVKVSFD</sequence>
<reference evidence="1 2" key="1">
    <citation type="journal article" date="2014" name="Genome Announc.">
        <title>Draft Genome Sequences of Three Alkaliphilic Bacillus Strains, Bacillus wakoensis JCM 9140T, Bacillus akibai JCM 9157T, and Bacillus hemicellulosilyticus JCM 9152T.</title>
        <authorList>
            <person name="Yuki M."/>
            <person name="Oshima K."/>
            <person name="Suda W."/>
            <person name="Oshida Y."/>
            <person name="Kitamura K."/>
            <person name="Iida T."/>
            <person name="Hattori M."/>
            <person name="Ohkuma M."/>
        </authorList>
    </citation>
    <scope>NUCLEOTIDE SEQUENCE [LARGE SCALE GENOMIC DNA]</scope>
    <source>
        <strain evidence="1 2">JCM 9157</strain>
    </source>
</reference>
<keyword evidence="2" id="KW-1185">Reference proteome</keyword>
<dbReference type="Proteomes" id="UP000018896">
    <property type="component" value="Unassembled WGS sequence"/>
</dbReference>
<dbReference type="OrthoDB" id="2943443at2"/>
<gene>
    <name evidence="1" type="ORF">JCM9157_4862</name>
</gene>
<protein>
    <submittedName>
        <fullName evidence="1">Uncharacterized protein</fullName>
    </submittedName>
</protein>
<name>W4R073_HALA3</name>
<dbReference type="RefSeq" id="WP_035668480.1">
    <property type="nucleotide sequence ID" value="NZ_BAUV01000085.1"/>
</dbReference>
<evidence type="ECO:0000313" key="1">
    <source>
        <dbReference type="EMBL" id="GAE37552.1"/>
    </source>
</evidence>
<accession>W4R073</accession>
<evidence type="ECO:0000313" key="2">
    <source>
        <dbReference type="Proteomes" id="UP000018896"/>
    </source>
</evidence>
<dbReference type="AlphaFoldDB" id="W4R073"/>
<dbReference type="EMBL" id="BAUV01000085">
    <property type="protein sequence ID" value="GAE37552.1"/>
    <property type="molecule type" value="Genomic_DNA"/>
</dbReference>